<reference evidence="2 3" key="1">
    <citation type="submission" date="2020-04" db="EMBL/GenBank/DDBJ databases">
        <title>Luteolibacter sp. G-1-1-1 isolated from soil.</title>
        <authorList>
            <person name="Dahal R.H."/>
        </authorList>
    </citation>
    <scope>NUCLEOTIDE SEQUENCE [LARGE SCALE GENOMIC DNA]</scope>
    <source>
        <strain evidence="2 3">G-1-1-1</strain>
    </source>
</reference>
<organism evidence="2 3">
    <name type="scientific">Luteolibacter luteus</name>
    <dbReference type="NCBI Taxonomy" id="2728835"/>
    <lineage>
        <taxon>Bacteria</taxon>
        <taxon>Pseudomonadati</taxon>
        <taxon>Verrucomicrobiota</taxon>
        <taxon>Verrucomicrobiia</taxon>
        <taxon>Verrucomicrobiales</taxon>
        <taxon>Verrucomicrobiaceae</taxon>
        <taxon>Luteolibacter</taxon>
    </lineage>
</organism>
<dbReference type="EMBL" id="CP051774">
    <property type="protein sequence ID" value="QJE98427.1"/>
    <property type="molecule type" value="Genomic_DNA"/>
</dbReference>
<accession>A0A858RN45</accession>
<evidence type="ECO:0000313" key="3">
    <source>
        <dbReference type="Proteomes" id="UP000501812"/>
    </source>
</evidence>
<sequence>MKARTATIAIISLLLGMSALSVGGRLYVDAQASKQSSGQHPRAKARKAESTPLPSVPAGQTKAPPLEGDGLIKQLQALMAIGNEADRTQGVLELVSHFKPEDWQRALSRETLQMMSKPGPTEAGSIADLIIAAWTEVDPEAAMEWSGAQGYRGFRVITAWIGKDPDAALDYLRDHMKNGNDGNVTAMVGKAIDALGDDLPRIARAIREVPEDCREFGPWRAQPQFGNLQPGDIKAFLDSLDPPFKFHGLDLLLRGLKDHEARLAVLREYPDAAQPWSYHPIYKEWPKSDLPAARQSVEQMEAGEAREAALRGLLTGLAREDDLSELFSTMRRFLDDISEEQMADLIAGAASNDNNRSGVRFIPDEAARPATPRPTTRNAAIALAEVPGIQSEALREQLYRHIIEGWLVEDRNAAKEWLGRNELPERLRKEFGE</sequence>
<feature type="region of interest" description="Disordered" evidence="1">
    <location>
        <begin position="33"/>
        <end position="67"/>
    </location>
</feature>
<keyword evidence="3" id="KW-1185">Reference proteome</keyword>
<dbReference type="AlphaFoldDB" id="A0A858RN45"/>
<evidence type="ECO:0000256" key="1">
    <source>
        <dbReference type="SAM" id="MobiDB-lite"/>
    </source>
</evidence>
<gene>
    <name evidence="2" type="ORF">HHL09_22445</name>
</gene>
<name>A0A858RN45_9BACT</name>
<evidence type="ECO:0000313" key="2">
    <source>
        <dbReference type="EMBL" id="QJE98427.1"/>
    </source>
</evidence>
<dbReference type="Proteomes" id="UP000501812">
    <property type="component" value="Chromosome"/>
</dbReference>
<protein>
    <submittedName>
        <fullName evidence="2">Uncharacterized protein</fullName>
    </submittedName>
</protein>
<dbReference type="KEGG" id="luo:HHL09_22445"/>
<proteinExistence type="predicted"/>
<dbReference type="RefSeq" id="WP_169456913.1">
    <property type="nucleotide sequence ID" value="NZ_CP051774.1"/>
</dbReference>